<keyword evidence="2" id="KW-1185">Reference proteome</keyword>
<dbReference type="RefSeq" id="WP_182835310.1">
    <property type="nucleotide sequence ID" value="NZ_JACJFN010000006.1"/>
</dbReference>
<evidence type="ECO:0000313" key="2">
    <source>
        <dbReference type="Proteomes" id="UP000581189"/>
    </source>
</evidence>
<organism evidence="1 2">
    <name type="scientific">Aquipseudomonas guryensis</name>
    <dbReference type="NCBI Taxonomy" id="2759165"/>
    <lineage>
        <taxon>Bacteria</taxon>
        <taxon>Pseudomonadati</taxon>
        <taxon>Pseudomonadota</taxon>
        <taxon>Gammaproteobacteria</taxon>
        <taxon>Pseudomonadales</taxon>
        <taxon>Pseudomonadaceae</taxon>
        <taxon>Aquipseudomonas</taxon>
    </lineage>
</organism>
<sequence>MCLAVYLGSSCPVPEVEWDKDAPAFYVEAVEESASVRERFSVPHVYYAGSHEGCGCGFSKDGEVGEDLEKCLGNYAALGQTVRKAMSQGAKVELFACWEGDQTRKPESFLSITPAMLESRAFEFKQLELVRMEQSDVYSSPASDSMPAA</sequence>
<accession>A0A7W4DF81</accession>
<evidence type="ECO:0000313" key="1">
    <source>
        <dbReference type="EMBL" id="MBB1521376.1"/>
    </source>
</evidence>
<reference evidence="1 2" key="1">
    <citation type="submission" date="2020-08" db="EMBL/GenBank/DDBJ databases">
        <authorList>
            <person name="Kim C.M."/>
        </authorList>
    </citation>
    <scope>NUCLEOTIDE SEQUENCE [LARGE SCALE GENOMIC DNA]</scope>
    <source>
        <strain evidence="1 2">SR9</strain>
    </source>
</reference>
<protein>
    <submittedName>
        <fullName evidence="1">Uncharacterized protein</fullName>
    </submittedName>
</protein>
<gene>
    <name evidence="1" type="ORF">H3H45_19210</name>
</gene>
<dbReference type="AlphaFoldDB" id="A0A7W4DF81"/>
<dbReference type="EMBL" id="JACJFN010000006">
    <property type="protein sequence ID" value="MBB1521376.1"/>
    <property type="molecule type" value="Genomic_DNA"/>
</dbReference>
<dbReference type="Proteomes" id="UP000581189">
    <property type="component" value="Unassembled WGS sequence"/>
</dbReference>
<comment type="caution">
    <text evidence="1">The sequence shown here is derived from an EMBL/GenBank/DDBJ whole genome shotgun (WGS) entry which is preliminary data.</text>
</comment>
<name>A0A7W4DF81_9GAMM</name>
<proteinExistence type="predicted"/>